<dbReference type="EMBL" id="KZ305038">
    <property type="protein sequence ID" value="PIA41971.1"/>
    <property type="molecule type" value="Genomic_DNA"/>
</dbReference>
<protein>
    <recommendedName>
        <fullName evidence="4">Pollen Ole e 1 allergen and extensin family protein</fullName>
    </recommendedName>
</protein>
<accession>A0A2G5DEN5</accession>
<reference evidence="2 3" key="1">
    <citation type="submission" date="2017-09" db="EMBL/GenBank/DDBJ databases">
        <title>WGS assembly of Aquilegia coerulea Goldsmith.</title>
        <authorList>
            <person name="Hodges S."/>
            <person name="Kramer E."/>
            <person name="Nordborg M."/>
            <person name="Tomkins J."/>
            <person name="Borevitz J."/>
            <person name="Derieg N."/>
            <person name="Yan J."/>
            <person name="Mihaltcheva S."/>
            <person name="Hayes R.D."/>
            <person name="Rokhsar D."/>
        </authorList>
    </citation>
    <scope>NUCLEOTIDE SEQUENCE [LARGE SCALE GENOMIC DNA]</scope>
    <source>
        <strain evidence="3">cv. Goldsmith</strain>
    </source>
</reference>
<sequence length="171" mass="18770">MFAYLNSSMVFFVLLVSLSILFISMEAEATKPITKITVMGTVYCDMCSSNTFSRHSFYLSGVDVHIDCKFKASIPTTSELISFSVNRTTDKYGVYKLDIPSVGVNCAEGHATELSCRAITIGSSSSLCNIPGLSVASEQVKIKSRHNHCIYCLNALNYKPPKRNITLCGNQ</sequence>
<dbReference type="OrthoDB" id="1588785at2759"/>
<dbReference type="Pfam" id="PF01190">
    <property type="entry name" value="Pollen_Ole_e_1"/>
    <property type="match status" value="1"/>
</dbReference>
<dbReference type="PANTHER" id="PTHR46995:SF6">
    <property type="entry name" value="POLLEN OLE E 1 ALLERGEN AND EXTENSIN FAMILY PROTEIN"/>
    <property type="match status" value="1"/>
</dbReference>
<dbReference type="STRING" id="218851.A0A2G5DEN5"/>
<dbReference type="InParanoid" id="A0A2G5DEN5"/>
<name>A0A2G5DEN5_AQUCA</name>
<dbReference type="AlphaFoldDB" id="A0A2G5DEN5"/>
<dbReference type="PANTHER" id="PTHR46995">
    <property type="entry name" value="OS09G0508200 PROTEIN"/>
    <property type="match status" value="1"/>
</dbReference>
<evidence type="ECO:0000256" key="1">
    <source>
        <dbReference type="SAM" id="SignalP"/>
    </source>
</evidence>
<feature type="signal peptide" evidence="1">
    <location>
        <begin position="1"/>
        <end position="29"/>
    </location>
</feature>
<proteinExistence type="predicted"/>
<organism evidence="2 3">
    <name type="scientific">Aquilegia coerulea</name>
    <name type="common">Rocky mountain columbine</name>
    <dbReference type="NCBI Taxonomy" id="218851"/>
    <lineage>
        <taxon>Eukaryota</taxon>
        <taxon>Viridiplantae</taxon>
        <taxon>Streptophyta</taxon>
        <taxon>Embryophyta</taxon>
        <taxon>Tracheophyta</taxon>
        <taxon>Spermatophyta</taxon>
        <taxon>Magnoliopsida</taxon>
        <taxon>Ranunculales</taxon>
        <taxon>Ranunculaceae</taxon>
        <taxon>Thalictroideae</taxon>
        <taxon>Aquilegia</taxon>
    </lineage>
</organism>
<keyword evidence="3" id="KW-1185">Reference proteome</keyword>
<evidence type="ECO:0008006" key="4">
    <source>
        <dbReference type="Google" id="ProtNLM"/>
    </source>
</evidence>
<dbReference type="Proteomes" id="UP000230069">
    <property type="component" value="Unassembled WGS sequence"/>
</dbReference>
<keyword evidence="1" id="KW-0732">Signal</keyword>
<gene>
    <name evidence="2" type="ORF">AQUCO_02100068v1</name>
</gene>
<evidence type="ECO:0000313" key="2">
    <source>
        <dbReference type="EMBL" id="PIA41971.1"/>
    </source>
</evidence>
<feature type="chain" id="PRO_5013955758" description="Pollen Ole e 1 allergen and extensin family protein" evidence="1">
    <location>
        <begin position="30"/>
        <end position="171"/>
    </location>
</feature>
<evidence type="ECO:0000313" key="3">
    <source>
        <dbReference type="Proteomes" id="UP000230069"/>
    </source>
</evidence>